<reference evidence="2 3" key="1">
    <citation type="submission" date="2016-06" db="EMBL/GenBank/DDBJ databases">
        <title>Complete genome sequence of a deep-branching marine Gamma Proteobacterium Woeseia oceani type strain XK5.</title>
        <authorList>
            <person name="Mu D."/>
            <person name="Du Z."/>
        </authorList>
    </citation>
    <scope>NUCLEOTIDE SEQUENCE [LARGE SCALE GENOMIC DNA]</scope>
    <source>
        <strain evidence="2 3">XK5</strain>
    </source>
</reference>
<proteinExistence type="predicted"/>
<keyword evidence="3" id="KW-1185">Reference proteome</keyword>
<protein>
    <submittedName>
        <fullName evidence="2">Uncharacterized protein</fullName>
    </submittedName>
</protein>
<feature type="transmembrane region" description="Helical" evidence="1">
    <location>
        <begin position="21"/>
        <end position="43"/>
    </location>
</feature>
<organism evidence="2 3">
    <name type="scientific">Woeseia oceani</name>
    <dbReference type="NCBI Taxonomy" id="1548547"/>
    <lineage>
        <taxon>Bacteria</taxon>
        <taxon>Pseudomonadati</taxon>
        <taxon>Pseudomonadota</taxon>
        <taxon>Gammaproteobacteria</taxon>
        <taxon>Woeseiales</taxon>
        <taxon>Woeseiaceae</taxon>
        <taxon>Woeseia</taxon>
    </lineage>
</organism>
<keyword evidence="1" id="KW-1133">Transmembrane helix</keyword>
<name>A0A193LHX7_9GAMM</name>
<keyword evidence="1" id="KW-0812">Transmembrane</keyword>
<dbReference type="KEGG" id="woc:BA177_13285"/>
<dbReference type="RefSeq" id="WP_068616976.1">
    <property type="nucleotide sequence ID" value="NZ_CP016268.1"/>
</dbReference>
<dbReference type="STRING" id="1548547.BA177_13285"/>
<dbReference type="AlphaFoldDB" id="A0A193LHX7"/>
<feature type="transmembrane region" description="Helical" evidence="1">
    <location>
        <begin position="122"/>
        <end position="144"/>
    </location>
</feature>
<accession>A0A193LHX7</accession>
<dbReference type="EMBL" id="CP016268">
    <property type="protein sequence ID" value="ANO52043.1"/>
    <property type="molecule type" value="Genomic_DNA"/>
</dbReference>
<sequence>MQQVDKQKNYELAEALLAEQNFAAALIVGAIAMLLAATAYGLTTVVWPFSYGFAAAGIGIVIGFSMQYLGRGIQMRFAVAAALYTIAACVLGNVIRAILSAGRSPLHVIGSDDFAEYVQTGLAYVSFVDLVFWFVAIWFAIFLARRPLSREEITAISLYELKA</sequence>
<dbReference type="Proteomes" id="UP000092695">
    <property type="component" value="Chromosome"/>
</dbReference>
<evidence type="ECO:0000313" key="2">
    <source>
        <dbReference type="EMBL" id="ANO52043.1"/>
    </source>
</evidence>
<evidence type="ECO:0000313" key="3">
    <source>
        <dbReference type="Proteomes" id="UP000092695"/>
    </source>
</evidence>
<keyword evidence="1" id="KW-0472">Membrane</keyword>
<feature type="transmembrane region" description="Helical" evidence="1">
    <location>
        <begin position="49"/>
        <end position="69"/>
    </location>
</feature>
<feature type="transmembrane region" description="Helical" evidence="1">
    <location>
        <begin position="81"/>
        <end position="102"/>
    </location>
</feature>
<gene>
    <name evidence="2" type="ORF">BA177_13285</name>
</gene>
<evidence type="ECO:0000256" key="1">
    <source>
        <dbReference type="SAM" id="Phobius"/>
    </source>
</evidence>